<dbReference type="Pfam" id="PF02518">
    <property type="entry name" value="HATPase_c"/>
    <property type="match status" value="1"/>
</dbReference>
<evidence type="ECO:0000256" key="3">
    <source>
        <dbReference type="ARBA" id="ARBA00023012"/>
    </source>
</evidence>
<proteinExistence type="predicted"/>
<keyword evidence="1" id="KW-0808">Transferase</keyword>
<reference evidence="5 6" key="2">
    <citation type="submission" date="2020-05" db="EMBL/GenBank/DDBJ databases">
        <authorList>
            <person name="Khan S.A."/>
            <person name="Jeon C.O."/>
            <person name="Chun B.H."/>
        </authorList>
    </citation>
    <scope>NUCLEOTIDE SEQUENCE [LARGE SCALE GENOMIC DNA]</scope>
    <source>
        <strain evidence="5 6">H242</strain>
    </source>
</reference>
<feature type="domain" description="Histidine kinase/HSP90-like ATPase" evidence="4">
    <location>
        <begin position="6"/>
        <end position="100"/>
    </location>
</feature>
<dbReference type="SUPFAM" id="SSF55874">
    <property type="entry name" value="ATPase domain of HSP90 chaperone/DNA topoisomerase II/histidine kinase"/>
    <property type="match status" value="1"/>
</dbReference>
<dbReference type="EMBL" id="CP053418">
    <property type="protein sequence ID" value="QJW83274.1"/>
    <property type="molecule type" value="Genomic_DNA"/>
</dbReference>
<protein>
    <recommendedName>
        <fullName evidence="4">Histidine kinase/HSP90-like ATPase domain-containing protein</fullName>
    </recommendedName>
</protein>
<dbReference type="PANTHER" id="PTHR24421">
    <property type="entry name" value="NITRATE/NITRITE SENSOR PROTEIN NARX-RELATED"/>
    <property type="match status" value="1"/>
</dbReference>
<sequence>MQLTGEVALQVMRILQEAAANIVKHAQARRMVLDAQVREATLVIAIRDDGRGLQLQGERAGSRGLANMRYRAAQIGADLAVGPCSDGPGTEVVLWLPLAAGQATSPRRAASIAASARDEIPSLR</sequence>
<evidence type="ECO:0000259" key="4">
    <source>
        <dbReference type="SMART" id="SM00387"/>
    </source>
</evidence>
<keyword evidence="3" id="KW-0902">Two-component regulatory system</keyword>
<dbReference type="PANTHER" id="PTHR24421:SF58">
    <property type="entry name" value="SIGNAL TRANSDUCTION HISTIDINE-PROTEIN KINASE_PHOSPHATASE UHPB"/>
    <property type="match status" value="1"/>
</dbReference>
<organism evidence="5 6">
    <name type="scientific">Ramlibacter terrae</name>
    <dbReference type="NCBI Taxonomy" id="2732511"/>
    <lineage>
        <taxon>Bacteria</taxon>
        <taxon>Pseudomonadati</taxon>
        <taxon>Pseudomonadota</taxon>
        <taxon>Betaproteobacteria</taxon>
        <taxon>Burkholderiales</taxon>
        <taxon>Comamonadaceae</taxon>
        <taxon>Ramlibacter</taxon>
    </lineage>
</organism>
<dbReference type="InterPro" id="IPR003594">
    <property type="entry name" value="HATPase_dom"/>
</dbReference>
<accession>A0ABX6NZP1</accession>
<evidence type="ECO:0000313" key="6">
    <source>
        <dbReference type="Proteomes" id="UP000500826"/>
    </source>
</evidence>
<evidence type="ECO:0000256" key="2">
    <source>
        <dbReference type="ARBA" id="ARBA00022777"/>
    </source>
</evidence>
<gene>
    <name evidence="5" type="ORF">HK414_00485</name>
</gene>
<dbReference type="CDD" id="cd16917">
    <property type="entry name" value="HATPase_UhpB-NarQ-NarX-like"/>
    <property type="match status" value="1"/>
</dbReference>
<dbReference type="Gene3D" id="3.30.565.10">
    <property type="entry name" value="Histidine kinase-like ATPase, C-terminal domain"/>
    <property type="match status" value="1"/>
</dbReference>
<dbReference type="InterPro" id="IPR050482">
    <property type="entry name" value="Sensor_HK_TwoCompSys"/>
</dbReference>
<reference evidence="5 6" key="1">
    <citation type="submission" date="2020-05" db="EMBL/GenBank/DDBJ databases">
        <title>Ramlibacter rhizophilus sp. nov., isolated from rhizosphere soil of national flower Mugunghwa from South Korea.</title>
        <authorList>
            <person name="Zheng-Fei Y."/>
            <person name="Huan T."/>
        </authorList>
    </citation>
    <scope>NUCLEOTIDE SEQUENCE [LARGE SCALE GENOMIC DNA]</scope>
    <source>
        <strain evidence="5 6">H242</strain>
    </source>
</reference>
<keyword evidence="6" id="KW-1185">Reference proteome</keyword>
<dbReference type="SMART" id="SM00387">
    <property type="entry name" value="HATPase_c"/>
    <property type="match status" value="1"/>
</dbReference>
<evidence type="ECO:0000313" key="5">
    <source>
        <dbReference type="EMBL" id="QJW83274.1"/>
    </source>
</evidence>
<name>A0ABX6NZP1_9BURK</name>
<evidence type="ECO:0000256" key="1">
    <source>
        <dbReference type="ARBA" id="ARBA00022679"/>
    </source>
</evidence>
<keyword evidence="2" id="KW-0418">Kinase</keyword>
<dbReference type="InterPro" id="IPR036890">
    <property type="entry name" value="HATPase_C_sf"/>
</dbReference>
<dbReference type="Proteomes" id="UP000500826">
    <property type="component" value="Chromosome"/>
</dbReference>